<reference evidence="1" key="1">
    <citation type="journal article" date="2019" name="bioRxiv">
        <title>The Genome of the Zebra Mussel, Dreissena polymorpha: A Resource for Invasive Species Research.</title>
        <authorList>
            <person name="McCartney M.A."/>
            <person name="Auch B."/>
            <person name="Kono T."/>
            <person name="Mallez S."/>
            <person name="Zhang Y."/>
            <person name="Obille A."/>
            <person name="Becker A."/>
            <person name="Abrahante J.E."/>
            <person name="Garbe J."/>
            <person name="Badalamenti J.P."/>
            <person name="Herman A."/>
            <person name="Mangelson H."/>
            <person name="Liachko I."/>
            <person name="Sullivan S."/>
            <person name="Sone E.D."/>
            <person name="Koren S."/>
            <person name="Silverstein K.A.T."/>
            <person name="Beckman K.B."/>
            <person name="Gohl D.M."/>
        </authorList>
    </citation>
    <scope>NUCLEOTIDE SEQUENCE</scope>
    <source>
        <strain evidence="1">Duluth1</strain>
        <tissue evidence="1">Whole animal</tissue>
    </source>
</reference>
<evidence type="ECO:0000313" key="2">
    <source>
        <dbReference type="Proteomes" id="UP000828390"/>
    </source>
</evidence>
<dbReference type="Proteomes" id="UP000828390">
    <property type="component" value="Unassembled WGS sequence"/>
</dbReference>
<dbReference type="AlphaFoldDB" id="A0A9D4QW11"/>
<reference evidence="1" key="2">
    <citation type="submission" date="2020-11" db="EMBL/GenBank/DDBJ databases">
        <authorList>
            <person name="McCartney M.A."/>
            <person name="Auch B."/>
            <person name="Kono T."/>
            <person name="Mallez S."/>
            <person name="Becker A."/>
            <person name="Gohl D.M."/>
            <person name="Silverstein K.A.T."/>
            <person name="Koren S."/>
            <person name="Bechman K.B."/>
            <person name="Herman A."/>
            <person name="Abrahante J.E."/>
            <person name="Garbe J."/>
        </authorList>
    </citation>
    <scope>NUCLEOTIDE SEQUENCE</scope>
    <source>
        <strain evidence="1">Duluth1</strain>
        <tissue evidence="1">Whole animal</tissue>
    </source>
</reference>
<keyword evidence="2" id="KW-1185">Reference proteome</keyword>
<accession>A0A9D4QW11</accession>
<evidence type="ECO:0000313" key="1">
    <source>
        <dbReference type="EMBL" id="KAH3844802.1"/>
    </source>
</evidence>
<protein>
    <submittedName>
        <fullName evidence="1">Uncharacterized protein</fullName>
    </submittedName>
</protein>
<dbReference type="EMBL" id="JAIWYP010000003">
    <property type="protein sequence ID" value="KAH3844802.1"/>
    <property type="molecule type" value="Genomic_DNA"/>
</dbReference>
<sequence length="111" mass="12845">MEVNAVNLNLINPSKDSYITEDSETQKITPPVYIDDGIDVKKAQSEEKDHRTRKGEREGNSTRYILIDQILYYLSDKDEEPILRLFIPSSLQARLVEHYHDNLALISVTIR</sequence>
<comment type="caution">
    <text evidence="1">The sequence shown here is derived from an EMBL/GenBank/DDBJ whole genome shotgun (WGS) entry which is preliminary data.</text>
</comment>
<name>A0A9D4QW11_DREPO</name>
<gene>
    <name evidence="1" type="ORF">DPMN_087064</name>
</gene>
<organism evidence="1 2">
    <name type="scientific">Dreissena polymorpha</name>
    <name type="common">Zebra mussel</name>
    <name type="synonym">Mytilus polymorpha</name>
    <dbReference type="NCBI Taxonomy" id="45954"/>
    <lineage>
        <taxon>Eukaryota</taxon>
        <taxon>Metazoa</taxon>
        <taxon>Spiralia</taxon>
        <taxon>Lophotrochozoa</taxon>
        <taxon>Mollusca</taxon>
        <taxon>Bivalvia</taxon>
        <taxon>Autobranchia</taxon>
        <taxon>Heteroconchia</taxon>
        <taxon>Euheterodonta</taxon>
        <taxon>Imparidentia</taxon>
        <taxon>Neoheterodontei</taxon>
        <taxon>Myida</taxon>
        <taxon>Dreissenoidea</taxon>
        <taxon>Dreissenidae</taxon>
        <taxon>Dreissena</taxon>
    </lineage>
</organism>
<proteinExistence type="predicted"/>